<proteinExistence type="predicted"/>
<sequence>MRHISTTPHSPKEKAARFARDEKGGVAIVMGLSIIPLVLASGLAADYAILQSAKARMDASADAAALTAIKTAQNTIATLSATNPNPQPQARADARAQAEKSFYAQAGKRASDLLGKPTFDVRINGQNVTATVAYNAAMPSNFGKIAGIKLMNYSGGAGAQLTMAKFLDFYMLVDVSASMGLPSTIAGQNQLAAASPDGKQDNGDGCMFACHFPGKNSFNYARAHNIQLRVDAVGAAIAQLMKTANDTATLPKQFRMGVYPFVTHVNSFVDLTDDLMGDQYSVATAINYNPATQMTDFGKLLDGGDDKVFARSLNVNYKANPKIPADTATLGAGGSHIHSVFDEISAKITTVGDGSGASKGQPFVFFVSDGMEDSQWYVSATGAWPGVTAYPTQPGETVSIRAMDAAKCAALKARGVTISVLQIPYPAFPHPTNYASSEAYKVNDAVPNLDAAMQACASPGFYHKADTPQDIANAMQDMFRQAVQSARLTQ</sequence>
<dbReference type="Proteomes" id="UP000422569">
    <property type="component" value="Chromosome"/>
</dbReference>
<gene>
    <name evidence="3" type="ORF">F7D14_18530</name>
</gene>
<keyword evidence="4" id="KW-1185">Reference proteome</keyword>
<reference evidence="3 4" key="1">
    <citation type="submission" date="2019-09" db="EMBL/GenBank/DDBJ databases">
        <title>Isolation and complete genome sequencing of Methylocystis species.</title>
        <authorList>
            <person name="Rumah B.L."/>
            <person name="Stead C.E."/>
            <person name="Stevens B.C."/>
            <person name="Minton N.P."/>
            <person name="Grosse-Honebrink A."/>
            <person name="Zhang Y."/>
        </authorList>
    </citation>
    <scope>NUCLEOTIDE SEQUENCE [LARGE SCALE GENOMIC DNA]</scope>
    <source>
        <strain evidence="3 4">BRCS2</strain>
    </source>
</reference>
<feature type="transmembrane region" description="Helical" evidence="1">
    <location>
        <begin position="26"/>
        <end position="50"/>
    </location>
</feature>
<dbReference type="AlphaFoldDB" id="A0A6B8MCC9"/>
<evidence type="ECO:0000313" key="3">
    <source>
        <dbReference type="EMBL" id="QGM99279.1"/>
    </source>
</evidence>
<dbReference type="Pfam" id="PF13400">
    <property type="entry name" value="Tad"/>
    <property type="match status" value="1"/>
</dbReference>
<dbReference type="EMBL" id="CP044331">
    <property type="protein sequence ID" value="QGM99279.1"/>
    <property type="molecule type" value="Genomic_DNA"/>
</dbReference>
<keyword evidence="1" id="KW-0472">Membrane</keyword>
<organism evidence="3 4">
    <name type="scientific">Methylocystis parvus</name>
    <dbReference type="NCBI Taxonomy" id="134"/>
    <lineage>
        <taxon>Bacteria</taxon>
        <taxon>Pseudomonadati</taxon>
        <taxon>Pseudomonadota</taxon>
        <taxon>Alphaproteobacteria</taxon>
        <taxon>Hyphomicrobiales</taxon>
        <taxon>Methylocystaceae</taxon>
        <taxon>Methylocystis</taxon>
    </lineage>
</organism>
<dbReference type="KEGG" id="mpar:F7D14_18530"/>
<evidence type="ECO:0000256" key="1">
    <source>
        <dbReference type="SAM" id="Phobius"/>
    </source>
</evidence>
<protein>
    <recommendedName>
        <fullName evidence="2">Putative Flp pilus-assembly TadG-like N-terminal domain-containing protein</fullName>
    </recommendedName>
</protein>
<evidence type="ECO:0000259" key="2">
    <source>
        <dbReference type="Pfam" id="PF13400"/>
    </source>
</evidence>
<dbReference type="RefSeq" id="WP_016921512.1">
    <property type="nucleotide sequence ID" value="NZ_CP044331.1"/>
</dbReference>
<evidence type="ECO:0000313" key="4">
    <source>
        <dbReference type="Proteomes" id="UP000422569"/>
    </source>
</evidence>
<keyword evidence="1" id="KW-1133">Transmembrane helix</keyword>
<accession>A0A6B8MCC9</accession>
<feature type="domain" description="Putative Flp pilus-assembly TadG-like N-terminal" evidence="2">
    <location>
        <begin position="24"/>
        <end position="68"/>
    </location>
</feature>
<dbReference type="Gene3D" id="3.40.50.410">
    <property type="entry name" value="von Willebrand factor, type A domain"/>
    <property type="match status" value="1"/>
</dbReference>
<dbReference type="InterPro" id="IPR028087">
    <property type="entry name" value="Tad_N"/>
</dbReference>
<dbReference type="InterPro" id="IPR036465">
    <property type="entry name" value="vWFA_dom_sf"/>
</dbReference>
<keyword evidence="1" id="KW-0812">Transmembrane</keyword>
<name>A0A6B8MCC9_9HYPH</name>